<organism evidence="2 3">
    <name type="scientific">Cardiocondyla obscurior</name>
    <dbReference type="NCBI Taxonomy" id="286306"/>
    <lineage>
        <taxon>Eukaryota</taxon>
        <taxon>Metazoa</taxon>
        <taxon>Ecdysozoa</taxon>
        <taxon>Arthropoda</taxon>
        <taxon>Hexapoda</taxon>
        <taxon>Insecta</taxon>
        <taxon>Pterygota</taxon>
        <taxon>Neoptera</taxon>
        <taxon>Endopterygota</taxon>
        <taxon>Hymenoptera</taxon>
        <taxon>Apocrita</taxon>
        <taxon>Aculeata</taxon>
        <taxon>Formicoidea</taxon>
        <taxon>Formicidae</taxon>
        <taxon>Myrmicinae</taxon>
        <taxon>Cardiocondyla</taxon>
    </lineage>
</organism>
<dbReference type="EMBL" id="JADYXP020000014">
    <property type="protein sequence ID" value="KAL0110407.1"/>
    <property type="molecule type" value="Genomic_DNA"/>
</dbReference>
<protein>
    <submittedName>
        <fullName evidence="2">Uncharacterized protein</fullName>
    </submittedName>
</protein>
<comment type="caution">
    <text evidence="2">The sequence shown here is derived from an EMBL/GenBank/DDBJ whole genome shotgun (WGS) entry which is preliminary data.</text>
</comment>
<feature type="region of interest" description="Disordered" evidence="1">
    <location>
        <begin position="93"/>
        <end position="129"/>
    </location>
</feature>
<sequence>MHVTTNGVSAARQVSEGCGSRVTQKFLSEIYIYMYTRANVNEGKVELFNEVLAVKPSGKLLVYLRQKIKNERQISDLLLDQFRCARRVLTRKMSEPRERRSGRAGRCTTRQGGTRDDRSFSSLRRSGTRRDHRHSWPAWRIKRC</sequence>
<evidence type="ECO:0000313" key="2">
    <source>
        <dbReference type="EMBL" id="KAL0110407.1"/>
    </source>
</evidence>
<proteinExistence type="predicted"/>
<name>A0AAW2F897_9HYME</name>
<evidence type="ECO:0000313" key="3">
    <source>
        <dbReference type="Proteomes" id="UP001430953"/>
    </source>
</evidence>
<dbReference type="AlphaFoldDB" id="A0AAW2F897"/>
<reference evidence="2 3" key="1">
    <citation type="submission" date="2023-03" db="EMBL/GenBank/DDBJ databases">
        <title>High recombination rates correlate with genetic variation in Cardiocondyla obscurior ants.</title>
        <authorList>
            <person name="Errbii M."/>
        </authorList>
    </citation>
    <scope>NUCLEOTIDE SEQUENCE [LARGE SCALE GENOMIC DNA]</scope>
    <source>
        <strain evidence="2">Alpha-2009</strain>
        <tissue evidence="2">Whole body</tissue>
    </source>
</reference>
<dbReference type="Proteomes" id="UP001430953">
    <property type="component" value="Unassembled WGS sequence"/>
</dbReference>
<gene>
    <name evidence="2" type="ORF">PUN28_013798</name>
</gene>
<accession>A0AAW2F897</accession>
<keyword evidence="3" id="KW-1185">Reference proteome</keyword>
<evidence type="ECO:0000256" key="1">
    <source>
        <dbReference type="SAM" id="MobiDB-lite"/>
    </source>
</evidence>